<accession>A0A0G4GKT4</accession>
<dbReference type="Proteomes" id="UP000041254">
    <property type="component" value="Unassembled WGS sequence"/>
</dbReference>
<keyword evidence="1 4" id="KW-0479">Metal-binding</keyword>
<dbReference type="InterPro" id="IPR036855">
    <property type="entry name" value="Znf_CCCH_sf"/>
</dbReference>
<keyword evidence="3 4" id="KW-0862">Zinc</keyword>
<feature type="domain" description="C3H1-type" evidence="6">
    <location>
        <begin position="99"/>
        <end position="125"/>
    </location>
</feature>
<dbReference type="PROSITE" id="PS50103">
    <property type="entry name" value="ZF_C3H1"/>
    <property type="match status" value="2"/>
</dbReference>
<dbReference type="PANTHER" id="PTHR14493">
    <property type="entry name" value="UNKEMPT FAMILY MEMBER"/>
    <property type="match status" value="1"/>
</dbReference>
<evidence type="ECO:0000256" key="4">
    <source>
        <dbReference type="PROSITE-ProRule" id="PRU00723"/>
    </source>
</evidence>
<feature type="compositionally biased region" description="Basic and acidic residues" evidence="5">
    <location>
        <begin position="210"/>
        <end position="223"/>
    </location>
</feature>
<dbReference type="InterPro" id="IPR000571">
    <property type="entry name" value="Znf_CCCH"/>
</dbReference>
<dbReference type="Gene3D" id="3.30.1370.210">
    <property type="match status" value="1"/>
</dbReference>
<feature type="compositionally biased region" description="Low complexity" evidence="5">
    <location>
        <begin position="186"/>
        <end position="195"/>
    </location>
</feature>
<protein>
    <recommendedName>
        <fullName evidence="6">C3H1-type domain-containing protein</fullName>
    </recommendedName>
</protein>
<feature type="domain" description="C3H1-type" evidence="6">
    <location>
        <begin position="63"/>
        <end position="91"/>
    </location>
</feature>
<dbReference type="SUPFAM" id="SSF90229">
    <property type="entry name" value="CCCH zinc finger"/>
    <property type="match status" value="1"/>
</dbReference>
<gene>
    <name evidence="7" type="ORF">Vbra_3356</name>
</gene>
<keyword evidence="2 4" id="KW-0863">Zinc-finger</keyword>
<dbReference type="OrthoDB" id="410307at2759"/>
<dbReference type="VEuPathDB" id="CryptoDB:Vbra_3356"/>
<evidence type="ECO:0000256" key="1">
    <source>
        <dbReference type="ARBA" id="ARBA00022723"/>
    </source>
</evidence>
<feature type="compositionally biased region" description="Basic residues" evidence="5">
    <location>
        <begin position="232"/>
        <end position="255"/>
    </location>
</feature>
<evidence type="ECO:0000256" key="5">
    <source>
        <dbReference type="SAM" id="MobiDB-lite"/>
    </source>
</evidence>
<evidence type="ECO:0000313" key="8">
    <source>
        <dbReference type="Proteomes" id="UP000041254"/>
    </source>
</evidence>
<dbReference type="SMART" id="SM00356">
    <property type="entry name" value="ZnF_C3H1"/>
    <property type="match status" value="3"/>
</dbReference>
<feature type="region of interest" description="Disordered" evidence="5">
    <location>
        <begin position="172"/>
        <end position="265"/>
    </location>
</feature>
<dbReference type="AlphaFoldDB" id="A0A0G4GKT4"/>
<feature type="zinc finger region" description="C3H1-type" evidence="4">
    <location>
        <begin position="99"/>
        <end position="125"/>
    </location>
</feature>
<reference evidence="7 8" key="1">
    <citation type="submission" date="2014-11" db="EMBL/GenBank/DDBJ databases">
        <authorList>
            <person name="Zhu J."/>
            <person name="Qi W."/>
            <person name="Song R."/>
        </authorList>
    </citation>
    <scope>NUCLEOTIDE SEQUENCE [LARGE SCALE GENOMIC DNA]</scope>
</reference>
<proteinExistence type="predicted"/>
<dbReference type="PANTHER" id="PTHR14493:SF50">
    <property type="entry name" value="RING FINGER PROTEIN UNKEMPT"/>
    <property type="match status" value="1"/>
</dbReference>
<dbReference type="InParanoid" id="A0A0G4GKT4"/>
<evidence type="ECO:0000259" key="6">
    <source>
        <dbReference type="PROSITE" id="PS50103"/>
    </source>
</evidence>
<feature type="zinc finger region" description="C3H1-type" evidence="4">
    <location>
        <begin position="63"/>
        <end position="91"/>
    </location>
</feature>
<dbReference type="GO" id="GO:0008270">
    <property type="term" value="F:zinc ion binding"/>
    <property type="evidence" value="ECO:0007669"/>
    <property type="project" value="UniProtKB-KW"/>
</dbReference>
<dbReference type="EMBL" id="CDMY01000699">
    <property type="protein sequence ID" value="CEM30630.1"/>
    <property type="molecule type" value="Genomic_DNA"/>
</dbReference>
<evidence type="ECO:0000256" key="3">
    <source>
        <dbReference type="ARBA" id="ARBA00022833"/>
    </source>
</evidence>
<evidence type="ECO:0000313" key="7">
    <source>
        <dbReference type="EMBL" id="CEM30630.1"/>
    </source>
</evidence>
<dbReference type="InterPro" id="IPR045234">
    <property type="entry name" value="Unkempt-like"/>
</dbReference>
<organism evidence="7 8">
    <name type="scientific">Vitrella brassicaformis (strain CCMP3155)</name>
    <dbReference type="NCBI Taxonomy" id="1169540"/>
    <lineage>
        <taxon>Eukaryota</taxon>
        <taxon>Sar</taxon>
        <taxon>Alveolata</taxon>
        <taxon>Colpodellida</taxon>
        <taxon>Vitrellaceae</taxon>
        <taxon>Vitrella</taxon>
    </lineage>
</organism>
<evidence type="ECO:0000256" key="2">
    <source>
        <dbReference type="ARBA" id="ARBA00022771"/>
    </source>
</evidence>
<name>A0A0G4GKT4_VITBC</name>
<sequence>MHQRPKTVLKGSNLAKFRTLECKHGASCPFGRGCVFSHNHEEGLDVRRRPYRTNVDETPIRLEYGPERCAYIDDPERCPRGPHCPFAHSVEELRFHPLTYKTIVCEAYQAGACRDPYCPDIHNPSERRHVAVGREYLMPSRRVTLNQPPAPAVVVQQNPLLTGRRVALNQPAPMPAVMHPSDDQQQEPQEQPEQQGHQEEDQQELPEGQMRGEDKRQQTHDQTEQEQSMVRGRPKRTRRATRKRRISLKSTRRIRSTSSSPGPCSLWDACSHVLGWAPRGASE</sequence>
<keyword evidence="8" id="KW-1185">Reference proteome</keyword>